<dbReference type="OrthoDB" id="6082470at2759"/>
<dbReference type="SUPFAM" id="SSF52949">
    <property type="entry name" value="Macro domain-like"/>
    <property type="match status" value="1"/>
</dbReference>
<name>A0A835YYI2_9STRA</name>
<keyword evidence="2" id="KW-1185">Reference proteome</keyword>
<reference evidence="1" key="1">
    <citation type="submission" date="2021-02" db="EMBL/GenBank/DDBJ databases">
        <title>First Annotated Genome of the Yellow-green Alga Tribonema minus.</title>
        <authorList>
            <person name="Mahan K.M."/>
        </authorList>
    </citation>
    <scope>NUCLEOTIDE SEQUENCE</scope>
    <source>
        <strain evidence="1">UTEX B ZZ1240</strain>
    </source>
</reference>
<evidence type="ECO:0000313" key="1">
    <source>
        <dbReference type="EMBL" id="KAG5183134.1"/>
    </source>
</evidence>
<evidence type="ECO:0000313" key="2">
    <source>
        <dbReference type="Proteomes" id="UP000664859"/>
    </source>
</evidence>
<dbReference type="InterPro" id="IPR043472">
    <property type="entry name" value="Macro_dom-like"/>
</dbReference>
<dbReference type="Proteomes" id="UP000664859">
    <property type="component" value="Unassembled WGS sequence"/>
</dbReference>
<gene>
    <name evidence="1" type="ORF">JKP88DRAFT_273112</name>
</gene>
<organism evidence="1 2">
    <name type="scientific">Tribonema minus</name>
    <dbReference type="NCBI Taxonomy" id="303371"/>
    <lineage>
        <taxon>Eukaryota</taxon>
        <taxon>Sar</taxon>
        <taxon>Stramenopiles</taxon>
        <taxon>Ochrophyta</taxon>
        <taxon>PX clade</taxon>
        <taxon>Xanthophyceae</taxon>
        <taxon>Tribonematales</taxon>
        <taxon>Tribonemataceae</taxon>
        <taxon>Tribonema</taxon>
    </lineage>
</organism>
<proteinExistence type="predicted"/>
<comment type="caution">
    <text evidence="1">The sequence shown here is derived from an EMBL/GenBank/DDBJ whole genome shotgun (WGS) entry which is preliminary data.</text>
</comment>
<dbReference type="EMBL" id="JAFCMP010000223">
    <property type="protein sequence ID" value="KAG5183134.1"/>
    <property type="molecule type" value="Genomic_DNA"/>
</dbReference>
<protein>
    <recommendedName>
        <fullName evidence="3">Macro domain-containing protein</fullName>
    </recommendedName>
</protein>
<evidence type="ECO:0008006" key="3">
    <source>
        <dbReference type="Google" id="ProtNLM"/>
    </source>
</evidence>
<dbReference type="Gene3D" id="3.40.220.10">
    <property type="entry name" value="Leucine Aminopeptidase, subunit E, domain 1"/>
    <property type="match status" value="1"/>
</dbReference>
<sequence length="245" mass="26340">MLFKFVNTDARALAAYEAAISPVAGSAAVFEVGSLEEHIPGADVLVSAANSRLFFDGGSDLAYLGAFPDLTDLSRRELRRHWDSGSLRSDADVPHLPVGAAMLVPLPCGKQLLAAPTMILPQTVTETENAYYAFKAMLHLLEKAVLPADAQVLVPGLCTGVGGMSAEVSAAQIVRAWREFHGGVRKDACTERRDIAQDPTAMSHQPPEYMNSLFVKGHAARATGAFTPPQLLTPRCQGVDARIWW</sequence>
<dbReference type="AlphaFoldDB" id="A0A835YYI2"/>
<accession>A0A835YYI2</accession>